<dbReference type="GO" id="GO:0034458">
    <property type="term" value="F:3'-5' RNA helicase activity"/>
    <property type="evidence" value="ECO:0007669"/>
    <property type="project" value="TreeGrafter"/>
</dbReference>
<evidence type="ECO:0000256" key="5">
    <source>
        <dbReference type="ARBA" id="ARBA00022806"/>
    </source>
</evidence>
<dbReference type="GO" id="GO:0040022">
    <property type="term" value="P:feminization of hermaphroditic germ-line"/>
    <property type="evidence" value="ECO:0007669"/>
    <property type="project" value="UniProtKB-ARBA"/>
</dbReference>
<evidence type="ECO:0000256" key="6">
    <source>
        <dbReference type="ARBA" id="ARBA00022840"/>
    </source>
</evidence>
<dbReference type="WBParaSite" id="TCONS_00005721.p1">
    <property type="protein sequence ID" value="TCONS_00005721.p1"/>
    <property type="gene ID" value="XLOC_003970"/>
</dbReference>
<dbReference type="Proteomes" id="UP000035681">
    <property type="component" value="Unplaced"/>
</dbReference>
<comment type="catalytic activity">
    <reaction evidence="9">
        <text>ATP + H2O = ADP + phosphate + H(+)</text>
        <dbReference type="Rhea" id="RHEA:13065"/>
        <dbReference type="ChEBI" id="CHEBI:15377"/>
        <dbReference type="ChEBI" id="CHEBI:15378"/>
        <dbReference type="ChEBI" id="CHEBI:30616"/>
        <dbReference type="ChEBI" id="CHEBI:43474"/>
        <dbReference type="ChEBI" id="CHEBI:456216"/>
        <dbReference type="EC" id="3.6.4.13"/>
    </reaction>
</comment>
<keyword evidence="6" id="KW-0067">ATP-binding</keyword>
<dbReference type="FunFam" id="3.40.50.300:FF:000615">
    <property type="entry name" value="pre-mRNA-splicing factor ATP-dependent RNA helicase DEAH7"/>
    <property type="match status" value="1"/>
</dbReference>
<dbReference type="Gene3D" id="3.40.50.300">
    <property type="entry name" value="P-loop containing nucleotide triphosphate hydrolases"/>
    <property type="match status" value="2"/>
</dbReference>
<dbReference type="SMART" id="SM00487">
    <property type="entry name" value="DEXDc"/>
    <property type="match status" value="1"/>
</dbReference>
<dbReference type="GO" id="GO:0005524">
    <property type="term" value="F:ATP binding"/>
    <property type="evidence" value="ECO:0007669"/>
    <property type="project" value="UniProtKB-KW"/>
</dbReference>
<dbReference type="PANTHER" id="PTHR18934">
    <property type="entry name" value="ATP-DEPENDENT RNA HELICASE"/>
    <property type="match status" value="1"/>
</dbReference>
<organism evidence="13 14">
    <name type="scientific">Strongyloides stercoralis</name>
    <name type="common">Threadworm</name>
    <dbReference type="NCBI Taxonomy" id="6248"/>
    <lineage>
        <taxon>Eukaryota</taxon>
        <taxon>Metazoa</taxon>
        <taxon>Ecdysozoa</taxon>
        <taxon>Nematoda</taxon>
        <taxon>Chromadorea</taxon>
        <taxon>Rhabditida</taxon>
        <taxon>Tylenchina</taxon>
        <taxon>Panagrolaimomorpha</taxon>
        <taxon>Strongyloidoidea</taxon>
        <taxon>Strongyloididae</taxon>
        <taxon>Strongyloides</taxon>
    </lineage>
</organism>
<proteinExistence type="inferred from homology"/>
<feature type="compositionally biased region" description="Basic and acidic residues" evidence="10">
    <location>
        <begin position="524"/>
        <end position="536"/>
    </location>
</feature>
<comment type="similarity">
    <text evidence="8">Belongs to the DEAD box helicase family. DEAH subfamily. PRP16 sub-subfamily.</text>
</comment>
<dbReference type="GO" id="GO:0003723">
    <property type="term" value="F:RNA binding"/>
    <property type="evidence" value="ECO:0007669"/>
    <property type="project" value="TreeGrafter"/>
</dbReference>
<feature type="compositionally biased region" description="Basic and acidic residues" evidence="10">
    <location>
        <begin position="501"/>
        <end position="514"/>
    </location>
</feature>
<dbReference type="Pfam" id="PF04408">
    <property type="entry name" value="WHD_HA2"/>
    <property type="match status" value="1"/>
</dbReference>
<evidence type="ECO:0000256" key="4">
    <source>
        <dbReference type="ARBA" id="ARBA00022801"/>
    </source>
</evidence>
<dbReference type="GO" id="GO:0008380">
    <property type="term" value="P:RNA splicing"/>
    <property type="evidence" value="ECO:0007669"/>
    <property type="project" value="UniProtKB-KW"/>
</dbReference>
<dbReference type="InterPro" id="IPR017423">
    <property type="entry name" value="TRM6"/>
</dbReference>
<feature type="compositionally biased region" description="Polar residues" evidence="10">
    <location>
        <begin position="598"/>
        <end position="609"/>
    </location>
</feature>
<dbReference type="InterPro" id="IPR011545">
    <property type="entry name" value="DEAD/DEAH_box_helicase_dom"/>
</dbReference>
<keyword evidence="7" id="KW-0508">mRNA splicing</keyword>
<evidence type="ECO:0000256" key="10">
    <source>
        <dbReference type="SAM" id="MobiDB-lite"/>
    </source>
</evidence>
<keyword evidence="4" id="KW-0378">Hydrolase</keyword>
<keyword evidence="13" id="KW-1185">Reference proteome</keyword>
<evidence type="ECO:0000259" key="11">
    <source>
        <dbReference type="PROSITE" id="PS51192"/>
    </source>
</evidence>
<evidence type="ECO:0000256" key="1">
    <source>
        <dbReference type="ARBA" id="ARBA00012552"/>
    </source>
</evidence>
<dbReference type="Pfam" id="PF07717">
    <property type="entry name" value="OB_NTP_bind"/>
    <property type="match status" value="1"/>
</dbReference>
<dbReference type="Gene3D" id="1.20.120.1080">
    <property type="match status" value="1"/>
</dbReference>
<dbReference type="Pfam" id="PF21010">
    <property type="entry name" value="HA2_C"/>
    <property type="match status" value="1"/>
</dbReference>
<keyword evidence="3" id="KW-0547">Nucleotide-binding</keyword>
<accession>A0AAF5HZT4</accession>
<protein>
    <recommendedName>
        <fullName evidence="1">RNA helicase</fullName>
        <ecNumber evidence="1">3.6.4.13</ecNumber>
    </recommendedName>
</protein>
<feature type="region of interest" description="Disordered" evidence="10">
    <location>
        <begin position="90"/>
        <end position="119"/>
    </location>
</feature>
<dbReference type="GO" id="GO:0031515">
    <property type="term" value="C:tRNA (m1A) methyltransferase complex"/>
    <property type="evidence" value="ECO:0007669"/>
    <property type="project" value="InterPro"/>
</dbReference>
<name>A0AAF5HZT4_STRER</name>
<feature type="compositionally biased region" description="Polar residues" evidence="10">
    <location>
        <begin position="93"/>
        <end position="102"/>
    </location>
</feature>
<dbReference type="SUPFAM" id="SSF52540">
    <property type="entry name" value="P-loop containing nucleoside triphosphate hydrolases"/>
    <property type="match status" value="1"/>
</dbReference>
<evidence type="ECO:0000256" key="8">
    <source>
        <dbReference type="ARBA" id="ARBA00038040"/>
    </source>
</evidence>
<dbReference type="PROSITE" id="PS51192">
    <property type="entry name" value="HELICASE_ATP_BIND_1"/>
    <property type="match status" value="1"/>
</dbReference>
<dbReference type="Pfam" id="PF00271">
    <property type="entry name" value="Helicase_C"/>
    <property type="match status" value="1"/>
</dbReference>
<feature type="domain" description="Helicase C-terminal" evidence="12">
    <location>
        <begin position="1021"/>
        <end position="1204"/>
    </location>
</feature>
<dbReference type="FunFam" id="3.40.50.300:FF:000007">
    <property type="entry name" value="Pre-mRNA-splicing factor ATP-dependent RNA helicase"/>
    <property type="match status" value="1"/>
</dbReference>
<evidence type="ECO:0000256" key="7">
    <source>
        <dbReference type="ARBA" id="ARBA00023187"/>
    </source>
</evidence>
<dbReference type="SMART" id="SM00490">
    <property type="entry name" value="HELICc"/>
    <property type="match status" value="1"/>
</dbReference>
<dbReference type="AlphaFoldDB" id="A0AAF5HZT4"/>
<feature type="region of interest" description="Disordered" evidence="10">
    <location>
        <begin position="501"/>
        <end position="554"/>
    </location>
</feature>
<evidence type="ECO:0000313" key="14">
    <source>
        <dbReference type="WBParaSite" id="TCONS_00005721.p1"/>
    </source>
</evidence>
<evidence type="ECO:0000259" key="12">
    <source>
        <dbReference type="PROSITE" id="PS51194"/>
    </source>
</evidence>
<keyword evidence="5" id="KW-0347">Helicase</keyword>
<keyword evidence="2" id="KW-0507">mRNA processing</keyword>
<feature type="domain" description="Helicase ATP-binding" evidence="11">
    <location>
        <begin position="843"/>
        <end position="1006"/>
    </location>
</feature>
<dbReference type="Pfam" id="PF00270">
    <property type="entry name" value="DEAD"/>
    <property type="match status" value="1"/>
</dbReference>
<dbReference type="InterPro" id="IPR027417">
    <property type="entry name" value="P-loop_NTPase"/>
</dbReference>
<dbReference type="InterPro" id="IPR007502">
    <property type="entry name" value="Helicase-assoc_dom"/>
</dbReference>
<feature type="compositionally biased region" description="Basic and acidic residues" evidence="10">
    <location>
        <begin position="103"/>
        <end position="119"/>
    </location>
</feature>
<feature type="region of interest" description="Disordered" evidence="10">
    <location>
        <begin position="567"/>
        <end position="616"/>
    </location>
</feature>
<evidence type="ECO:0000313" key="13">
    <source>
        <dbReference type="Proteomes" id="UP000035681"/>
    </source>
</evidence>
<dbReference type="EC" id="3.6.4.13" evidence="1"/>
<dbReference type="InterPro" id="IPR014001">
    <property type="entry name" value="Helicase_ATP-bd"/>
</dbReference>
<dbReference type="InterPro" id="IPR002464">
    <property type="entry name" value="DNA/RNA_helicase_DEAH_CS"/>
</dbReference>
<dbReference type="GO" id="GO:0030488">
    <property type="term" value="P:tRNA methylation"/>
    <property type="evidence" value="ECO:0007669"/>
    <property type="project" value="InterPro"/>
</dbReference>
<dbReference type="GO" id="GO:0006397">
    <property type="term" value="P:mRNA processing"/>
    <property type="evidence" value="ECO:0007669"/>
    <property type="project" value="UniProtKB-KW"/>
</dbReference>
<dbReference type="GO" id="GO:0016787">
    <property type="term" value="F:hydrolase activity"/>
    <property type="evidence" value="ECO:0007669"/>
    <property type="project" value="UniProtKB-KW"/>
</dbReference>
<dbReference type="PROSITE" id="PS00690">
    <property type="entry name" value="DEAH_ATP_HELICASE"/>
    <property type="match status" value="1"/>
</dbReference>
<dbReference type="PANTHER" id="PTHR18934:SF91">
    <property type="entry name" value="PRE-MRNA-SPLICING FACTOR ATP-DEPENDENT RNA HELICASE PRP16"/>
    <property type="match status" value="1"/>
</dbReference>
<dbReference type="CDD" id="cd18791">
    <property type="entry name" value="SF2_C_RHA"/>
    <property type="match status" value="1"/>
</dbReference>
<dbReference type="InterPro" id="IPR001650">
    <property type="entry name" value="Helicase_C-like"/>
</dbReference>
<dbReference type="InterPro" id="IPR048333">
    <property type="entry name" value="HA2_WH"/>
</dbReference>
<sequence>MDKVPEDDPNLIKVGSYAIVQKVGGDHIRLQKLNKKQKVLIEKLKFDGESLFGKKYGLFEVVQGKCNKVNVQDLLQKDGTGDLEMRHNDIDNLKNSNSTCNDQQKEDVEGSDLEKNDQQKRQKLTHVEIGQLREQGANAADLVTHLISGNTCFNDRTIHAKEKYVRKKTQRYQDRVLILKPTIRLITEAYYKRDPDRIGHLRLDQLGHIMALSPVRYGSKVFVFDQVLGLLLSSVIERLGSSGTCVTLHRGSSLQGVPCLDAMNFSEEHLSVLYPLPVQTLLTRESLFEKEIERENSSERSKERRQEKIKKEKYILSLLGPVDDKNHGGFFDALLIATRTVDPIDLLDKVWSSLAYSGTLVLYTPNIQHTITSYKWLRDNGGININIVDSFFRIHQILEGRCHPLMMQPVTEMSHSILPGTTGNEKGGLIIRKKKEDNGTQKSDNKSILGLDKLAIKKRAEVGQKNLRKKEVDDDYDSTPQISDTTYKKILDIREKSKDKRGIHIDNKYSDSRSHDRRKRSRSRDRTSRRYDDDRKRFKVPQTPRYNICDTPSRSSWNEDNYKRDYKFKEPSSSRSSRNSYESERKNYKKYPKNSNSIRESSIEKTPQYLTEEDKKEWEEEQNMLDREWYENDEYNPFANIPEEVVQKKEKQYKKRIADRKRMTHRQQQIKRDNDMWENNRLTTSGVVQRVGDYDDDFGEETDETAINLYVHNIIPPFLDGRFVYTKQTNPILPIKDVTSDLAVVAAKGSRCVKKWKENIEKIRAQEKHWQLSGTKMGTLLGVPDEKGINQEGDVENNYKESQTFKHLLDDNKNDGVSEFSTEMTIDEQRKFLPVYSVRDKMLKIIRENSVIIIVGETGSGKTTQLTQYLLEDGYGKYGMIGCTQPRRVAAMSVAKRVSEEMNVKLGEEVGYAIRFEDCTSDKTKIKYMTDGILLREFLSDSTLDQYSAIIMDEAHERSLNTDVLFGLLRDVTSKRLDLKLIVTSATMDSEKFANFFGGGTPIFEIPGRTFPVEVFHARIPAEDYVEAAVKQCITIHLGGMNGDILIFMPGQEQIECTCDTIKERLLELDDAPPLEILPIYSQLASEAQAKIFQRSKNGVRKVIVATNIAETSLTVDGIFFVIDPGFCKLKVYNPKIGMDALQIFPISQASANQRKGRAGRTGPGYCYRLYTNRQFKEEMLETTVPEIQRTNLSNVILLLKSLGVEDLLQFHFMDPPPQDNMLNSMYQLWTLGALDNIGRLSDKGRSMSEFPLEPTLSKLLIMSVELECSEEVLIIVSMLSVPSIFYRPKGREQDADGRKEKFQVAESDHLSYLHVYTQWKNNKYSQKWCTDNFIHYKALKKVREIRAQLKDIMDKLKLPLISCGTDWDVIRRCICSAYFHNAARLKGGSEYVNIRTGIACFLHFTSSLFGMGYTPDYVVYHELIMTTKEYMQCITAVDAHWLAEFGGMFYSVKEGTARTKYENATESRRRMNELLMETEASTRR</sequence>
<dbReference type="PROSITE" id="PS51194">
    <property type="entry name" value="HELICASE_CTER"/>
    <property type="match status" value="1"/>
</dbReference>
<evidence type="ECO:0000256" key="3">
    <source>
        <dbReference type="ARBA" id="ARBA00022741"/>
    </source>
</evidence>
<dbReference type="InterPro" id="IPR011709">
    <property type="entry name" value="DEAD-box_helicase_OB_fold"/>
</dbReference>
<dbReference type="FunFam" id="1.20.120.1080:FF:000001">
    <property type="entry name" value="Pre-mRNA-splicing factor ATP-dependent RNA helicase"/>
    <property type="match status" value="1"/>
</dbReference>
<evidence type="ECO:0000256" key="2">
    <source>
        <dbReference type="ARBA" id="ARBA00022664"/>
    </source>
</evidence>
<dbReference type="SMART" id="SM00847">
    <property type="entry name" value="HA2"/>
    <property type="match status" value="1"/>
</dbReference>
<reference evidence="14" key="1">
    <citation type="submission" date="2024-02" db="UniProtKB">
        <authorList>
            <consortium name="WormBaseParasite"/>
        </authorList>
    </citation>
    <scope>IDENTIFICATION</scope>
</reference>
<dbReference type="Pfam" id="PF04189">
    <property type="entry name" value="Gcd10p"/>
    <property type="match status" value="1"/>
</dbReference>
<evidence type="ECO:0000256" key="9">
    <source>
        <dbReference type="ARBA" id="ARBA00047984"/>
    </source>
</evidence>